<accession>A0ABR4QD38</accession>
<dbReference type="InterPro" id="IPR000330">
    <property type="entry name" value="SNF2_N"/>
</dbReference>
<dbReference type="Gene3D" id="3.40.50.300">
    <property type="entry name" value="P-loop containing nucleotide triphosphate hydrolases"/>
    <property type="match status" value="1"/>
</dbReference>
<dbReference type="InterPro" id="IPR050496">
    <property type="entry name" value="SNF2_RAD54_helicase_repair"/>
</dbReference>
<dbReference type="Proteomes" id="UP001651158">
    <property type="component" value="Unassembled WGS sequence"/>
</dbReference>
<evidence type="ECO:0000259" key="4">
    <source>
        <dbReference type="PROSITE" id="PS51194"/>
    </source>
</evidence>
<feature type="compositionally biased region" description="Polar residues" evidence="2">
    <location>
        <begin position="124"/>
        <end position="139"/>
    </location>
</feature>
<feature type="compositionally biased region" description="Low complexity" evidence="2">
    <location>
        <begin position="149"/>
        <end position="170"/>
    </location>
</feature>
<dbReference type="CDD" id="cd18793">
    <property type="entry name" value="SF2_C_SNF"/>
    <property type="match status" value="1"/>
</dbReference>
<keyword evidence="1" id="KW-0378">Hydrolase</keyword>
<comment type="caution">
    <text evidence="5">The sequence shown here is derived from an EMBL/GenBank/DDBJ whole genome shotgun (WGS) entry which is preliminary data.</text>
</comment>
<evidence type="ECO:0000256" key="1">
    <source>
        <dbReference type="ARBA" id="ARBA00022801"/>
    </source>
</evidence>
<feature type="region of interest" description="Disordered" evidence="2">
    <location>
        <begin position="1"/>
        <end position="26"/>
    </location>
</feature>
<dbReference type="SMART" id="SM00490">
    <property type="entry name" value="HELICc"/>
    <property type="match status" value="1"/>
</dbReference>
<keyword evidence="6" id="KW-1185">Reference proteome</keyword>
<dbReference type="PANTHER" id="PTHR45629:SF7">
    <property type="entry name" value="DNA EXCISION REPAIR PROTEIN ERCC-6-RELATED"/>
    <property type="match status" value="1"/>
</dbReference>
<feature type="compositionally biased region" description="Polar residues" evidence="2">
    <location>
        <begin position="97"/>
        <end position="107"/>
    </location>
</feature>
<feature type="domain" description="Helicase ATP-binding" evidence="3">
    <location>
        <begin position="403"/>
        <end position="594"/>
    </location>
</feature>
<evidence type="ECO:0000313" key="6">
    <source>
        <dbReference type="Proteomes" id="UP001651158"/>
    </source>
</evidence>
<gene>
    <name evidence="5" type="ORF">TcWFU_002257</name>
</gene>
<dbReference type="InterPro" id="IPR014001">
    <property type="entry name" value="Helicase_ATP-bd"/>
</dbReference>
<feature type="region of interest" description="Disordered" evidence="2">
    <location>
        <begin position="41"/>
        <end position="73"/>
    </location>
</feature>
<dbReference type="SMART" id="SM00487">
    <property type="entry name" value="DEXDc"/>
    <property type="match status" value="1"/>
</dbReference>
<dbReference type="InterPro" id="IPR027417">
    <property type="entry name" value="P-loop_NTPase"/>
</dbReference>
<reference evidence="5 6" key="1">
    <citation type="journal article" date="2022" name="Front. Cell. Infect. Microbiol.">
        <title>The Genomes of Two Strains of Taenia crassiceps the Animal Model for the Study of Human Cysticercosis.</title>
        <authorList>
            <person name="Bobes R.J."/>
            <person name="Estrada K."/>
            <person name="Rios-Valencia D.G."/>
            <person name="Calderon-Gallegos A."/>
            <person name="de la Torre P."/>
            <person name="Carrero J.C."/>
            <person name="Sanchez-Flores A."/>
            <person name="Laclette J.P."/>
        </authorList>
    </citation>
    <scope>NUCLEOTIDE SEQUENCE [LARGE SCALE GENOMIC DNA]</scope>
    <source>
        <strain evidence="5">WFUcys</strain>
    </source>
</reference>
<dbReference type="SUPFAM" id="SSF52540">
    <property type="entry name" value="P-loop containing nucleoside triphosphate hydrolases"/>
    <property type="match status" value="2"/>
</dbReference>
<protein>
    <submittedName>
        <fullName evidence="5">DNA excision repair protein ERCC-6-like</fullName>
    </submittedName>
</protein>
<feature type="compositionally biased region" description="Polar residues" evidence="2">
    <location>
        <begin position="1"/>
        <end position="19"/>
    </location>
</feature>
<evidence type="ECO:0000256" key="2">
    <source>
        <dbReference type="SAM" id="MobiDB-lite"/>
    </source>
</evidence>
<proteinExistence type="predicted"/>
<feature type="compositionally biased region" description="Polar residues" evidence="2">
    <location>
        <begin position="50"/>
        <end position="73"/>
    </location>
</feature>
<sequence length="1242" mass="137661">MRRGTTTYLSSSMSLNTPPSRAEKTLSDAARQLEQDVRSLCKIDDIDATPENSQRVSNSVGRESNPTQSSSNHASSILDIDCLITEAANLSIYESEQGTVSHQCNLPTASRRSTKSKKSLTPRQSTTGTLISTDVQASTSDDEKAITGSDIISSSSPRKSTKSNASLSSSQRRNNGASTSESGFSVSSSQRLSNVKTEKSTEIEKGELLNKGIVDAEIVNAANKLLNRARLLYEEEKIAESLAVLEQAYILDPNPKTARKIARFKEALAVQNEVEAGAARKSSANLERKARELFQCQDYRGTLDLLLQADALCPSDKLKRRIGRLRDLMAEEERKDDFGDGDGGDDEDDAIDGLSRSVANLSLKAIKTSGSRNAIEIAEDFFLPRGLYEQLYSYQREGVSWLWNLHKTAPGGILADDMGLGKTLQTIAFLTGYFLSEEAIKKPPTAIILAPVSVLQTWQSEFAKWSPSMRLVIYYEMAKKARHHALLSFQNRGGVLLTTYNMLVSGIHDIAADQPYHQTEPSAWLSSNGPQTCLRAFTYDYIILDEAHRIKNPSTQVAKAVRALDSRHRLLLTGTAIQNNLRELWSLFDFTHAGRLLGSQKTFLLQYEKPILRSRERDASAAERLHGNLMAESLNKMIGPFLLRRTKNDTLTALSKGAMPYKNEIVVWVYLSSLQEHIYRSFLKLDHVKELLFGGNTQRSPLVELTILKKLCDHPRLLSIHQCANLGLDVSKALPGSEIRAPSHKVLLQESGKMAFVVRLLEHFQKEALRTGEPAHRTLIFSQSLQLLNMMEASILGHNQDSSRSPELPMHRVLRLDGRLKPDERVAVLKRFDADRSYTAMLLTTQVGGVGLTITSADRVVILDPSWNPSVDAQAVDRVYRIGQHSDVVVYRLITCATVEEKIYRRQVFKDSIIRQTMGRAAADRPVDTGVTDPYRYFTRQELVELFSLDENARFSATQRQLAELHSAIERRTYPELESHLAFLKSMTDLLFDISDHDLLFSRQDDSTAKEETVAERLFAENRLKVGEAALKMEAARDFEGSKKIQQQVYAPSKPAYNQPAGDIFIPSKKDTQRAMFNAPRCGKATFLTANDVFKAGHVILPKDDPGNGSEQTYGNEEGTVRPPAIAPWLTSPEPSSCPVALTESVSTDLIKLDPTETVDDAAINNSTQMVSLRKSLAMSGIFLGDEAAILAEEDEPKDAIMVGDSCCEEADGGPEELHGTSMAETSSDSVEIIEASFLDDE</sequence>
<dbReference type="Gene3D" id="3.40.50.10810">
    <property type="entry name" value="Tandem AAA-ATPase domain"/>
    <property type="match status" value="1"/>
</dbReference>
<dbReference type="PROSITE" id="PS51192">
    <property type="entry name" value="HELICASE_ATP_BIND_1"/>
    <property type="match status" value="1"/>
</dbReference>
<feature type="region of interest" description="Disordered" evidence="2">
    <location>
        <begin position="97"/>
        <end position="201"/>
    </location>
</feature>
<dbReference type="Pfam" id="PF00271">
    <property type="entry name" value="Helicase_C"/>
    <property type="match status" value="1"/>
</dbReference>
<dbReference type="InterPro" id="IPR038718">
    <property type="entry name" value="SNF2-like_sf"/>
</dbReference>
<dbReference type="PROSITE" id="PS51194">
    <property type="entry name" value="HELICASE_CTER"/>
    <property type="match status" value="1"/>
</dbReference>
<evidence type="ECO:0000313" key="5">
    <source>
        <dbReference type="EMBL" id="KAL5107437.1"/>
    </source>
</evidence>
<organism evidence="5 6">
    <name type="scientific">Taenia crassiceps</name>
    <dbReference type="NCBI Taxonomy" id="6207"/>
    <lineage>
        <taxon>Eukaryota</taxon>
        <taxon>Metazoa</taxon>
        <taxon>Spiralia</taxon>
        <taxon>Lophotrochozoa</taxon>
        <taxon>Platyhelminthes</taxon>
        <taxon>Cestoda</taxon>
        <taxon>Eucestoda</taxon>
        <taxon>Cyclophyllidea</taxon>
        <taxon>Taeniidae</taxon>
        <taxon>Taenia</taxon>
    </lineage>
</organism>
<name>A0ABR4QD38_9CEST</name>
<feature type="compositionally biased region" description="Low complexity" evidence="2">
    <location>
        <begin position="178"/>
        <end position="189"/>
    </location>
</feature>
<dbReference type="InterPro" id="IPR049730">
    <property type="entry name" value="SNF2/RAD54-like_C"/>
</dbReference>
<dbReference type="Pfam" id="PF00176">
    <property type="entry name" value="SNF2-rel_dom"/>
    <property type="match status" value="1"/>
</dbReference>
<dbReference type="InterPro" id="IPR001650">
    <property type="entry name" value="Helicase_C-like"/>
</dbReference>
<feature type="domain" description="Helicase C-terminal" evidence="4">
    <location>
        <begin position="756"/>
        <end position="935"/>
    </location>
</feature>
<evidence type="ECO:0000259" key="3">
    <source>
        <dbReference type="PROSITE" id="PS51192"/>
    </source>
</evidence>
<dbReference type="PANTHER" id="PTHR45629">
    <property type="entry name" value="SNF2/RAD54 FAMILY MEMBER"/>
    <property type="match status" value="1"/>
</dbReference>
<dbReference type="EMBL" id="JAKROA010000004">
    <property type="protein sequence ID" value="KAL5107437.1"/>
    <property type="molecule type" value="Genomic_DNA"/>
</dbReference>